<evidence type="ECO:0000256" key="3">
    <source>
        <dbReference type="ARBA" id="ARBA00022452"/>
    </source>
</evidence>
<feature type="signal peptide" evidence="11">
    <location>
        <begin position="1"/>
        <end position="22"/>
    </location>
</feature>
<evidence type="ECO:0000256" key="11">
    <source>
        <dbReference type="SAM" id="SignalP"/>
    </source>
</evidence>
<dbReference type="InterPro" id="IPR036737">
    <property type="entry name" value="OmpA-like_sf"/>
</dbReference>
<keyword evidence="3" id="KW-1134">Transmembrane beta strand</keyword>
<reference evidence="13 14" key="1">
    <citation type="submission" date="2020-08" db="EMBL/GenBank/DDBJ databases">
        <authorList>
            <person name="Liu C."/>
            <person name="Sun Q."/>
        </authorList>
    </citation>
    <scope>NUCLEOTIDE SEQUENCE [LARGE SCALE GENOMIC DNA]</scope>
    <source>
        <strain evidence="13 14">NSJ-59</strain>
    </source>
</reference>
<dbReference type="InterPro" id="IPR006665">
    <property type="entry name" value="OmpA-like"/>
</dbReference>
<dbReference type="InterPro" id="IPR027385">
    <property type="entry name" value="Beta-barrel_OMP"/>
</dbReference>
<evidence type="ECO:0000256" key="5">
    <source>
        <dbReference type="ARBA" id="ARBA00022729"/>
    </source>
</evidence>
<dbReference type="SUPFAM" id="SSF56925">
    <property type="entry name" value="OMPA-like"/>
    <property type="match status" value="1"/>
</dbReference>
<name>A0ABR6VGU6_9FIRM</name>
<evidence type="ECO:0000256" key="9">
    <source>
        <dbReference type="ARBA" id="ARBA00023237"/>
    </source>
</evidence>
<dbReference type="Pfam" id="PF13505">
    <property type="entry name" value="OMP_b-brl"/>
    <property type="match status" value="1"/>
</dbReference>
<dbReference type="Pfam" id="PF00691">
    <property type="entry name" value="OmpA"/>
    <property type="match status" value="1"/>
</dbReference>
<feature type="domain" description="OmpA-like" evidence="12">
    <location>
        <begin position="257"/>
        <end position="372"/>
    </location>
</feature>
<dbReference type="InterPro" id="IPR050330">
    <property type="entry name" value="Bact_OuterMem_StrucFunc"/>
</dbReference>
<comment type="subcellular location">
    <subcellularLocation>
        <location evidence="1">Cell outer membrane</location>
        <topology evidence="1">Multi-pass membrane protein</topology>
    </subcellularLocation>
</comment>
<sequence>MMKKKVFALVAAAACVSSFAFATPQTQFEQGQWQLDLGAWNPKAEVDSGDIYGTGGDVSTDTKWNFQGGLGYAFTNRLALQYNYYGLKTDGSNETAGIGTDGDEHEVNLVYSLNKNFAVYAGWNRIKNDLDGANWSDTNNVAQIGLIAKAPLAKNLDFYAKGAVGTKSTALWEAGLGYTIGDNWDISAGYRYLNTKLADGGDVIDGVKLHDDTNITYKGFIAGVSYRFGGGHKEAPAPEPVYTPAPEPAPVVETPAPAPRNDYYFESIHFGFDEDQPLPSEQQKLENFVATAKANPTDTFKLVGNTDSKGTNAYNEGLSQRRVDNVAAYAESKGVPASQMKLEYKGDTDPVATNATAAGRADNRRVDIWQNK</sequence>
<keyword evidence="5 11" id="KW-0732">Signal</keyword>
<keyword evidence="14" id="KW-1185">Reference proteome</keyword>
<dbReference type="SUPFAM" id="SSF56935">
    <property type="entry name" value="Porins"/>
    <property type="match status" value="1"/>
</dbReference>
<keyword evidence="6" id="KW-0406">Ion transport</keyword>
<protein>
    <submittedName>
        <fullName evidence="13">Outer membrane beta-barrel protein</fullName>
    </submittedName>
</protein>
<evidence type="ECO:0000256" key="8">
    <source>
        <dbReference type="ARBA" id="ARBA00023136"/>
    </source>
</evidence>
<evidence type="ECO:0000259" key="12">
    <source>
        <dbReference type="PROSITE" id="PS51123"/>
    </source>
</evidence>
<dbReference type="PANTHER" id="PTHR30329:SF21">
    <property type="entry name" value="LIPOPROTEIN YIAD-RELATED"/>
    <property type="match status" value="1"/>
</dbReference>
<accession>A0ABR6VGU6</accession>
<gene>
    <name evidence="13" type="ORF">H8J70_03760</name>
</gene>
<evidence type="ECO:0000256" key="6">
    <source>
        <dbReference type="ARBA" id="ARBA00023065"/>
    </source>
</evidence>
<dbReference type="Proteomes" id="UP000606870">
    <property type="component" value="Unassembled WGS sequence"/>
</dbReference>
<evidence type="ECO:0000256" key="4">
    <source>
        <dbReference type="ARBA" id="ARBA00022692"/>
    </source>
</evidence>
<dbReference type="InterPro" id="IPR011250">
    <property type="entry name" value="OMP/PagP_B-barrel"/>
</dbReference>
<feature type="chain" id="PRO_5047209237" evidence="11">
    <location>
        <begin position="23"/>
        <end position="372"/>
    </location>
</feature>
<keyword evidence="7" id="KW-0626">Porin</keyword>
<evidence type="ECO:0000256" key="1">
    <source>
        <dbReference type="ARBA" id="ARBA00004571"/>
    </source>
</evidence>
<dbReference type="Gene3D" id="2.40.160.20">
    <property type="match status" value="1"/>
</dbReference>
<dbReference type="RefSeq" id="WP_186502523.1">
    <property type="nucleotide sequence ID" value="NZ_JACOGK010000007.1"/>
</dbReference>
<dbReference type="PRINTS" id="PR01021">
    <property type="entry name" value="OMPADOMAIN"/>
</dbReference>
<dbReference type="InterPro" id="IPR006664">
    <property type="entry name" value="OMP_bac"/>
</dbReference>
<proteinExistence type="predicted"/>
<keyword evidence="4" id="KW-0812">Transmembrane</keyword>
<evidence type="ECO:0000256" key="2">
    <source>
        <dbReference type="ARBA" id="ARBA00022448"/>
    </source>
</evidence>
<evidence type="ECO:0000256" key="10">
    <source>
        <dbReference type="PROSITE-ProRule" id="PRU00473"/>
    </source>
</evidence>
<keyword evidence="8 10" id="KW-0472">Membrane</keyword>
<evidence type="ECO:0000313" key="13">
    <source>
        <dbReference type="EMBL" id="MBC3536368.1"/>
    </source>
</evidence>
<comment type="caution">
    <text evidence="13">The sequence shown here is derived from an EMBL/GenBank/DDBJ whole genome shotgun (WGS) entry which is preliminary data.</text>
</comment>
<evidence type="ECO:0000313" key="14">
    <source>
        <dbReference type="Proteomes" id="UP000606870"/>
    </source>
</evidence>
<organism evidence="13 14">
    <name type="scientific">Megasphaera hominis</name>
    <dbReference type="NCBI Taxonomy" id="159836"/>
    <lineage>
        <taxon>Bacteria</taxon>
        <taxon>Bacillati</taxon>
        <taxon>Bacillota</taxon>
        <taxon>Negativicutes</taxon>
        <taxon>Veillonellales</taxon>
        <taxon>Veillonellaceae</taxon>
        <taxon>Megasphaera</taxon>
    </lineage>
</organism>
<evidence type="ECO:0000256" key="7">
    <source>
        <dbReference type="ARBA" id="ARBA00023114"/>
    </source>
</evidence>
<dbReference type="PANTHER" id="PTHR30329">
    <property type="entry name" value="STATOR ELEMENT OF FLAGELLAR MOTOR COMPLEX"/>
    <property type="match status" value="1"/>
</dbReference>
<dbReference type="Gene3D" id="3.30.1330.60">
    <property type="entry name" value="OmpA-like domain"/>
    <property type="match status" value="1"/>
</dbReference>
<dbReference type="SUPFAM" id="SSF103088">
    <property type="entry name" value="OmpA-like"/>
    <property type="match status" value="1"/>
</dbReference>
<keyword evidence="2" id="KW-0813">Transport</keyword>
<keyword evidence="9" id="KW-0998">Cell outer membrane</keyword>
<dbReference type="PROSITE" id="PS51123">
    <property type="entry name" value="OMPA_2"/>
    <property type="match status" value="1"/>
</dbReference>
<dbReference type="CDD" id="cd07185">
    <property type="entry name" value="OmpA_C-like"/>
    <property type="match status" value="1"/>
</dbReference>
<dbReference type="EMBL" id="JACOGK010000007">
    <property type="protein sequence ID" value="MBC3536368.1"/>
    <property type="molecule type" value="Genomic_DNA"/>
</dbReference>